<evidence type="ECO:0000256" key="1">
    <source>
        <dbReference type="SAM" id="Phobius"/>
    </source>
</evidence>
<keyword evidence="1" id="KW-0812">Transmembrane</keyword>
<dbReference type="AlphaFoldDB" id="A0AAW8FVG6"/>
<keyword evidence="1" id="KW-0472">Membrane</keyword>
<dbReference type="EMBL" id="JAUSZV010000006">
    <property type="protein sequence ID" value="MDQ0913709.1"/>
    <property type="molecule type" value="Genomic_DNA"/>
</dbReference>
<evidence type="ECO:0000313" key="3">
    <source>
        <dbReference type="Proteomes" id="UP001234216"/>
    </source>
</evidence>
<comment type="caution">
    <text evidence="2">The sequence shown here is derived from an EMBL/GenBank/DDBJ whole genome shotgun (WGS) entry which is preliminary data.</text>
</comment>
<protein>
    <submittedName>
        <fullName evidence="2">Uncharacterized protein</fullName>
    </submittedName>
</protein>
<gene>
    <name evidence="2" type="ORF">QFZ22_009781</name>
</gene>
<proteinExistence type="predicted"/>
<name>A0AAW8FVG6_9ACTN</name>
<keyword evidence="1" id="KW-1133">Transmembrane helix</keyword>
<dbReference type="Proteomes" id="UP001234216">
    <property type="component" value="Unassembled WGS sequence"/>
</dbReference>
<feature type="transmembrane region" description="Helical" evidence="1">
    <location>
        <begin position="6"/>
        <end position="28"/>
    </location>
</feature>
<organism evidence="2 3">
    <name type="scientific">Streptomyces canus</name>
    <dbReference type="NCBI Taxonomy" id="58343"/>
    <lineage>
        <taxon>Bacteria</taxon>
        <taxon>Bacillati</taxon>
        <taxon>Actinomycetota</taxon>
        <taxon>Actinomycetes</taxon>
        <taxon>Kitasatosporales</taxon>
        <taxon>Streptomycetaceae</taxon>
        <taxon>Streptomyces</taxon>
        <taxon>Streptomyces aurantiacus group</taxon>
    </lineage>
</organism>
<reference evidence="2" key="1">
    <citation type="submission" date="2023-07" db="EMBL/GenBank/DDBJ databases">
        <title>Comparative genomics of wheat-associated soil bacteria to identify genetic determinants of phenazine resistance.</title>
        <authorList>
            <person name="Mouncey N."/>
        </authorList>
    </citation>
    <scope>NUCLEOTIDE SEQUENCE</scope>
    <source>
        <strain evidence="2">V4I22</strain>
    </source>
</reference>
<sequence length="61" mass="6379">MAEGGEFVWLRLSAAGALLIASVTTTVISDSGRLQARSDQAGVYRLARPSTVDRSADLPAC</sequence>
<accession>A0AAW8FVG6</accession>
<evidence type="ECO:0000313" key="2">
    <source>
        <dbReference type="EMBL" id="MDQ0913709.1"/>
    </source>
</evidence>
<dbReference type="RefSeq" id="WP_306987113.1">
    <property type="nucleotide sequence ID" value="NZ_JAUSYQ010000002.1"/>
</dbReference>